<feature type="region of interest" description="Disordered" evidence="1">
    <location>
        <begin position="392"/>
        <end position="441"/>
    </location>
</feature>
<organism evidence="2 3">
    <name type="scientific">Amorphotheca resinae ATCC 22711</name>
    <dbReference type="NCBI Taxonomy" id="857342"/>
    <lineage>
        <taxon>Eukaryota</taxon>
        <taxon>Fungi</taxon>
        <taxon>Dikarya</taxon>
        <taxon>Ascomycota</taxon>
        <taxon>Pezizomycotina</taxon>
        <taxon>Leotiomycetes</taxon>
        <taxon>Helotiales</taxon>
        <taxon>Amorphothecaceae</taxon>
        <taxon>Amorphotheca</taxon>
    </lineage>
</organism>
<dbReference type="InParanoid" id="A0A2T3APS4"/>
<evidence type="ECO:0000313" key="2">
    <source>
        <dbReference type="EMBL" id="PSS07009.1"/>
    </source>
</evidence>
<dbReference type="AlphaFoldDB" id="A0A2T3APS4"/>
<evidence type="ECO:0000256" key="1">
    <source>
        <dbReference type="SAM" id="MobiDB-lite"/>
    </source>
</evidence>
<sequence>MISSRMHIISGQIFPLGFVSTLGIEKRQHVKKPIHGLWIKARLDLDLLYGRYPARRLGPEQAVAFSCNNKYFAGYLSLPGPNFASAVFRRLHSHQGFSSCAPTPTNNSGLGIEAKARYVQDEVVGVEQMETAEWETPHPPKPSSRCPIPAIFLNLEVGLSFSSGERRTHTASLRYASKRMEERLYEERMRKQYEEGRYSQQPPAILTPGEGFQAHRQTRHQQQQERQRRLGVRTTEQHERGTSAPPAALGRTQLLSSPACTRAPSFPRNRVVSYERTNQPLPPTPSQFRLGEADMPWSVPPWYPPSEAESPRGESPVSTVSAISAMSPVEQENNRLLDDPQRVRDLEALHQAMMTVGSLGSDGWEPRSRASMDEISRVPSSVGWAVSSNDAANGPLLSPFGPPPYDNEFNNRKPSAKPSIDSFQTNDDFGNHAYSNGRTWD</sequence>
<feature type="compositionally biased region" description="Polar residues" evidence="1">
    <location>
        <begin position="421"/>
        <end position="441"/>
    </location>
</feature>
<reference evidence="2 3" key="1">
    <citation type="journal article" date="2018" name="New Phytol.">
        <title>Comparative genomics and transcriptomics depict ericoid mycorrhizal fungi as versatile saprotrophs and plant mutualists.</title>
        <authorList>
            <person name="Martino E."/>
            <person name="Morin E."/>
            <person name="Grelet G.A."/>
            <person name="Kuo A."/>
            <person name="Kohler A."/>
            <person name="Daghino S."/>
            <person name="Barry K.W."/>
            <person name="Cichocki N."/>
            <person name="Clum A."/>
            <person name="Dockter R.B."/>
            <person name="Hainaut M."/>
            <person name="Kuo R.C."/>
            <person name="LaButti K."/>
            <person name="Lindahl B.D."/>
            <person name="Lindquist E.A."/>
            <person name="Lipzen A."/>
            <person name="Khouja H.R."/>
            <person name="Magnuson J."/>
            <person name="Murat C."/>
            <person name="Ohm R.A."/>
            <person name="Singer S.W."/>
            <person name="Spatafora J.W."/>
            <person name="Wang M."/>
            <person name="Veneault-Fourrey C."/>
            <person name="Henrissat B."/>
            <person name="Grigoriev I.V."/>
            <person name="Martin F.M."/>
            <person name="Perotto S."/>
        </authorList>
    </citation>
    <scope>NUCLEOTIDE SEQUENCE [LARGE SCALE GENOMIC DNA]</scope>
    <source>
        <strain evidence="2 3">ATCC 22711</strain>
    </source>
</reference>
<dbReference type="RefSeq" id="XP_024716665.1">
    <property type="nucleotide sequence ID" value="XM_024864849.1"/>
</dbReference>
<gene>
    <name evidence="2" type="ORF">M430DRAFT_23162</name>
</gene>
<protein>
    <submittedName>
        <fullName evidence="2">Uncharacterized protein</fullName>
    </submittedName>
</protein>
<proteinExistence type="predicted"/>
<name>A0A2T3APS4_AMORE</name>
<evidence type="ECO:0000313" key="3">
    <source>
        <dbReference type="Proteomes" id="UP000241818"/>
    </source>
</evidence>
<dbReference type="EMBL" id="KZ679019">
    <property type="protein sequence ID" value="PSS07009.1"/>
    <property type="molecule type" value="Genomic_DNA"/>
</dbReference>
<dbReference type="Proteomes" id="UP000241818">
    <property type="component" value="Unassembled WGS sequence"/>
</dbReference>
<keyword evidence="3" id="KW-1185">Reference proteome</keyword>
<dbReference type="GeneID" id="36572930"/>
<feature type="region of interest" description="Disordered" evidence="1">
    <location>
        <begin position="193"/>
        <end position="251"/>
    </location>
</feature>
<accession>A0A2T3APS4</accession>
<dbReference type="OrthoDB" id="5207413at2759"/>